<accession>A0A9D2RXB4</accession>
<organism evidence="3 4">
    <name type="scientific">Candidatus Blautia faecavium</name>
    <dbReference type="NCBI Taxonomy" id="2838487"/>
    <lineage>
        <taxon>Bacteria</taxon>
        <taxon>Bacillati</taxon>
        <taxon>Bacillota</taxon>
        <taxon>Clostridia</taxon>
        <taxon>Lachnospirales</taxon>
        <taxon>Lachnospiraceae</taxon>
        <taxon>Blautia</taxon>
    </lineage>
</organism>
<feature type="region of interest" description="Disordered" evidence="2">
    <location>
        <begin position="1"/>
        <end position="23"/>
    </location>
</feature>
<proteinExistence type="inferred from homology"/>
<dbReference type="AlphaFoldDB" id="A0A9D2RXB4"/>
<evidence type="ECO:0000313" key="4">
    <source>
        <dbReference type="Proteomes" id="UP000823842"/>
    </source>
</evidence>
<dbReference type="InterPro" id="IPR009620">
    <property type="entry name" value="UPF0236"/>
</dbReference>
<gene>
    <name evidence="3" type="ORF">IAA06_15500</name>
</gene>
<dbReference type="Proteomes" id="UP000823842">
    <property type="component" value="Unassembled WGS sequence"/>
</dbReference>
<name>A0A9D2RXB4_9FIRM</name>
<feature type="compositionally biased region" description="Basic residues" evidence="2">
    <location>
        <begin position="1"/>
        <end position="12"/>
    </location>
</feature>
<dbReference type="Pfam" id="PF06782">
    <property type="entry name" value="UPF0236"/>
    <property type="match status" value="1"/>
</dbReference>
<evidence type="ECO:0000313" key="3">
    <source>
        <dbReference type="EMBL" id="HJB30177.1"/>
    </source>
</evidence>
<evidence type="ECO:0000256" key="1">
    <source>
        <dbReference type="ARBA" id="ARBA00006539"/>
    </source>
</evidence>
<comment type="similarity">
    <text evidence="1">Belongs to the UPF0236 family.</text>
</comment>
<sequence length="57" mass="6882">MSKQTVKNKLHKLTFPQQKETKREKKTVEYLYIDADEDHVSLQFKEKKGDMKVRENN</sequence>
<reference evidence="3" key="1">
    <citation type="journal article" date="2021" name="PeerJ">
        <title>Extensive microbial diversity within the chicken gut microbiome revealed by metagenomics and culture.</title>
        <authorList>
            <person name="Gilroy R."/>
            <person name="Ravi A."/>
            <person name="Getino M."/>
            <person name="Pursley I."/>
            <person name="Horton D.L."/>
            <person name="Alikhan N.F."/>
            <person name="Baker D."/>
            <person name="Gharbi K."/>
            <person name="Hall N."/>
            <person name="Watson M."/>
            <person name="Adriaenssens E.M."/>
            <person name="Foster-Nyarko E."/>
            <person name="Jarju S."/>
            <person name="Secka A."/>
            <person name="Antonio M."/>
            <person name="Oren A."/>
            <person name="Chaudhuri R.R."/>
            <person name="La Ragione R."/>
            <person name="Hildebrand F."/>
            <person name="Pallen M.J."/>
        </authorList>
    </citation>
    <scope>NUCLEOTIDE SEQUENCE</scope>
    <source>
        <strain evidence="3">ChiSjej1B19-5720</strain>
    </source>
</reference>
<evidence type="ECO:0000256" key="2">
    <source>
        <dbReference type="SAM" id="MobiDB-lite"/>
    </source>
</evidence>
<protein>
    <submittedName>
        <fullName evidence="3">UPF0236 family protein</fullName>
    </submittedName>
</protein>
<comment type="caution">
    <text evidence="3">The sequence shown here is derived from an EMBL/GenBank/DDBJ whole genome shotgun (WGS) entry which is preliminary data.</text>
</comment>
<dbReference type="EMBL" id="DWYZ01000298">
    <property type="protein sequence ID" value="HJB30177.1"/>
    <property type="molecule type" value="Genomic_DNA"/>
</dbReference>
<reference evidence="3" key="2">
    <citation type="submission" date="2021-04" db="EMBL/GenBank/DDBJ databases">
        <authorList>
            <person name="Gilroy R."/>
        </authorList>
    </citation>
    <scope>NUCLEOTIDE SEQUENCE</scope>
    <source>
        <strain evidence="3">ChiSjej1B19-5720</strain>
    </source>
</reference>